<feature type="repeat" description="ANK" evidence="3">
    <location>
        <begin position="19"/>
        <end position="51"/>
    </location>
</feature>
<evidence type="ECO:0000256" key="3">
    <source>
        <dbReference type="PROSITE-ProRule" id="PRU00023"/>
    </source>
</evidence>
<dbReference type="InterPro" id="IPR002110">
    <property type="entry name" value="Ankyrin_rpt"/>
</dbReference>
<dbReference type="InterPro" id="IPR036770">
    <property type="entry name" value="Ankyrin_rpt-contain_sf"/>
</dbReference>
<dbReference type="Gene3D" id="1.25.40.20">
    <property type="entry name" value="Ankyrin repeat-containing domain"/>
    <property type="match status" value="2"/>
</dbReference>
<sequence length="256" mass="28697">MLELFIRRGDYDVNVSDKRKRTPLFNAVKSGSIEAVDILLTNGAKTDVVSNDGVTLLHCAGESGKVEMLEFWIRRGDYDVNVKDKNNRTPLFNAVTSGSVEAVEILLDNGANTDVVDKDSKSLLHYAGESGEIEMLEFWIRREDYDLNVKDKRNRTPLFNAVNSGSIEAVDILLTKGARSDVVSKDGETLLHCAAKSGKVEMLKFWIKRGDYDINVKDKRKRTPLFNAVKKGSIEAVDILLTNRARTDVVDKVRKF</sequence>
<protein>
    <submittedName>
        <fullName evidence="4">Uncharacterized protein</fullName>
    </submittedName>
</protein>
<keyword evidence="2 3" id="KW-0040">ANK repeat</keyword>
<dbReference type="SUPFAM" id="SSF48403">
    <property type="entry name" value="Ankyrin repeat"/>
    <property type="match status" value="1"/>
</dbReference>
<dbReference type="PROSITE" id="PS50297">
    <property type="entry name" value="ANK_REP_REGION"/>
    <property type="match status" value="4"/>
</dbReference>
<feature type="repeat" description="ANK" evidence="3">
    <location>
        <begin position="186"/>
        <end position="210"/>
    </location>
</feature>
<dbReference type="PANTHER" id="PTHR24171">
    <property type="entry name" value="ANKYRIN REPEAT DOMAIN-CONTAINING PROTEIN 39-RELATED"/>
    <property type="match status" value="1"/>
</dbReference>
<dbReference type="AlphaFoldDB" id="A0AAN0JP31"/>
<dbReference type="Pfam" id="PF12796">
    <property type="entry name" value="Ank_2"/>
    <property type="match status" value="2"/>
</dbReference>
<dbReference type="SMART" id="SM00248">
    <property type="entry name" value="ANK"/>
    <property type="match status" value="7"/>
</dbReference>
<feature type="repeat" description="ANK" evidence="3">
    <location>
        <begin position="220"/>
        <end position="252"/>
    </location>
</feature>
<name>A0AAN0JP31_AMPQE</name>
<accession>A0AAN0JP31</accession>
<proteinExistence type="predicted"/>
<reference evidence="5" key="1">
    <citation type="journal article" date="2010" name="Nature">
        <title>The Amphimedon queenslandica genome and the evolution of animal complexity.</title>
        <authorList>
            <person name="Srivastava M."/>
            <person name="Simakov O."/>
            <person name="Chapman J."/>
            <person name="Fahey B."/>
            <person name="Gauthier M.E."/>
            <person name="Mitros T."/>
            <person name="Richards G.S."/>
            <person name="Conaco C."/>
            <person name="Dacre M."/>
            <person name="Hellsten U."/>
            <person name="Larroux C."/>
            <person name="Putnam N.H."/>
            <person name="Stanke M."/>
            <person name="Adamska M."/>
            <person name="Darling A."/>
            <person name="Degnan S.M."/>
            <person name="Oakley T.H."/>
            <person name="Plachetzki D.C."/>
            <person name="Zhai Y."/>
            <person name="Adamski M."/>
            <person name="Calcino A."/>
            <person name="Cummins S.F."/>
            <person name="Goodstein D.M."/>
            <person name="Harris C."/>
            <person name="Jackson D.J."/>
            <person name="Leys S.P."/>
            <person name="Shu S."/>
            <person name="Woodcroft B.J."/>
            <person name="Vervoort M."/>
            <person name="Kosik K.S."/>
            <person name="Manning G."/>
            <person name="Degnan B.M."/>
            <person name="Rokhsar D.S."/>
        </authorList>
    </citation>
    <scope>NUCLEOTIDE SEQUENCE [LARGE SCALE GENOMIC DNA]</scope>
</reference>
<evidence type="ECO:0000313" key="5">
    <source>
        <dbReference type="Proteomes" id="UP000007879"/>
    </source>
</evidence>
<dbReference type="PROSITE" id="PS50088">
    <property type="entry name" value="ANK_REPEAT"/>
    <property type="match status" value="5"/>
</dbReference>
<dbReference type="GeneID" id="109586804"/>
<keyword evidence="5" id="KW-1185">Reference proteome</keyword>
<feature type="repeat" description="ANK" evidence="3">
    <location>
        <begin position="153"/>
        <end position="185"/>
    </location>
</feature>
<dbReference type="PANTHER" id="PTHR24171:SF9">
    <property type="entry name" value="ANKYRIN REPEAT DOMAIN-CONTAINING PROTEIN 39"/>
    <property type="match status" value="1"/>
</dbReference>
<evidence type="ECO:0000256" key="1">
    <source>
        <dbReference type="ARBA" id="ARBA00022737"/>
    </source>
</evidence>
<keyword evidence="1" id="KW-0677">Repeat</keyword>
<dbReference type="Pfam" id="PF13606">
    <property type="entry name" value="Ank_3"/>
    <property type="match status" value="1"/>
</dbReference>
<dbReference type="EnsemblMetazoa" id="XM_020003019.1">
    <property type="protein sequence ID" value="XP_019858578.1"/>
    <property type="gene ID" value="LOC109586804"/>
</dbReference>
<reference evidence="4" key="2">
    <citation type="submission" date="2024-06" db="UniProtKB">
        <authorList>
            <consortium name="EnsemblMetazoa"/>
        </authorList>
    </citation>
    <scope>IDENTIFICATION</scope>
</reference>
<evidence type="ECO:0000313" key="4">
    <source>
        <dbReference type="EnsemblMetazoa" id="XP_019858578.1"/>
    </source>
</evidence>
<evidence type="ECO:0000256" key="2">
    <source>
        <dbReference type="ARBA" id="ARBA00023043"/>
    </source>
</evidence>
<organism evidence="4 5">
    <name type="scientific">Amphimedon queenslandica</name>
    <name type="common">Sponge</name>
    <dbReference type="NCBI Taxonomy" id="400682"/>
    <lineage>
        <taxon>Eukaryota</taxon>
        <taxon>Metazoa</taxon>
        <taxon>Porifera</taxon>
        <taxon>Demospongiae</taxon>
        <taxon>Heteroscleromorpha</taxon>
        <taxon>Haplosclerida</taxon>
        <taxon>Niphatidae</taxon>
        <taxon>Amphimedon</taxon>
    </lineage>
</organism>
<feature type="repeat" description="ANK" evidence="3">
    <location>
        <begin position="86"/>
        <end position="118"/>
    </location>
</feature>
<dbReference type="Proteomes" id="UP000007879">
    <property type="component" value="Unassembled WGS sequence"/>
</dbReference>
<dbReference type="RefSeq" id="XP_019858578.1">
    <property type="nucleotide sequence ID" value="XM_020003019.1"/>
</dbReference>
<dbReference type="KEGG" id="aqu:109586804"/>